<name>A0ABT6N760_9SPHN</name>
<dbReference type="RefSeq" id="WP_281046277.1">
    <property type="nucleotide sequence ID" value="NZ_JARYGZ010000005.1"/>
</dbReference>
<feature type="region of interest" description="Disordered" evidence="5">
    <location>
        <begin position="1"/>
        <end position="29"/>
    </location>
</feature>
<dbReference type="InterPro" id="IPR037682">
    <property type="entry name" value="TonB_C"/>
</dbReference>
<dbReference type="PROSITE" id="PS52015">
    <property type="entry name" value="TONB_CTD"/>
    <property type="match status" value="1"/>
</dbReference>
<dbReference type="SUPFAM" id="SSF74653">
    <property type="entry name" value="TolA/TonB C-terminal domain"/>
    <property type="match status" value="1"/>
</dbReference>
<keyword evidence="2 6" id="KW-0812">Transmembrane</keyword>
<proteinExistence type="predicted"/>
<dbReference type="Gene3D" id="3.30.1150.10">
    <property type="match status" value="1"/>
</dbReference>
<evidence type="ECO:0000256" key="1">
    <source>
        <dbReference type="ARBA" id="ARBA00004167"/>
    </source>
</evidence>
<dbReference type="EMBL" id="JARYGZ010000005">
    <property type="protein sequence ID" value="MDH7640930.1"/>
    <property type="molecule type" value="Genomic_DNA"/>
</dbReference>
<evidence type="ECO:0000256" key="5">
    <source>
        <dbReference type="SAM" id="MobiDB-lite"/>
    </source>
</evidence>
<comment type="subcellular location">
    <subcellularLocation>
        <location evidence="1">Membrane</location>
        <topology evidence="1">Single-pass membrane protein</topology>
    </subcellularLocation>
</comment>
<gene>
    <name evidence="8" type="ORF">QGN17_19510</name>
</gene>
<keyword evidence="9" id="KW-1185">Reference proteome</keyword>
<dbReference type="InterPro" id="IPR006260">
    <property type="entry name" value="TonB/TolA_C"/>
</dbReference>
<comment type="caution">
    <text evidence="8">The sequence shown here is derived from an EMBL/GenBank/DDBJ whole genome shotgun (WGS) entry which is preliminary data.</text>
</comment>
<dbReference type="Pfam" id="PF03544">
    <property type="entry name" value="TonB_C"/>
    <property type="match status" value="1"/>
</dbReference>
<keyword evidence="3 6" id="KW-1133">Transmembrane helix</keyword>
<feature type="domain" description="TonB C-terminal" evidence="7">
    <location>
        <begin position="96"/>
        <end position="190"/>
    </location>
</feature>
<feature type="transmembrane region" description="Helical" evidence="6">
    <location>
        <begin position="35"/>
        <end position="54"/>
    </location>
</feature>
<dbReference type="Proteomes" id="UP001160625">
    <property type="component" value="Unassembled WGS sequence"/>
</dbReference>
<evidence type="ECO:0000259" key="7">
    <source>
        <dbReference type="PROSITE" id="PS52015"/>
    </source>
</evidence>
<reference evidence="8" key="1">
    <citation type="submission" date="2023-04" db="EMBL/GenBank/DDBJ databases">
        <title>Sphingomonas sp. MAHUQ-71 isolated from rice field.</title>
        <authorList>
            <person name="Huq M.A."/>
        </authorList>
    </citation>
    <scope>NUCLEOTIDE SEQUENCE</scope>
    <source>
        <strain evidence="8">MAHUQ-71</strain>
    </source>
</reference>
<evidence type="ECO:0000313" key="9">
    <source>
        <dbReference type="Proteomes" id="UP001160625"/>
    </source>
</evidence>
<feature type="compositionally biased region" description="Basic and acidic residues" evidence="5">
    <location>
        <begin position="1"/>
        <end position="10"/>
    </location>
</feature>
<feature type="region of interest" description="Disordered" evidence="5">
    <location>
        <begin position="64"/>
        <end position="112"/>
    </location>
</feature>
<organism evidence="8 9">
    <name type="scientific">Sphingomonas oryzagri</name>
    <dbReference type="NCBI Taxonomy" id="3042314"/>
    <lineage>
        <taxon>Bacteria</taxon>
        <taxon>Pseudomonadati</taxon>
        <taxon>Pseudomonadota</taxon>
        <taxon>Alphaproteobacteria</taxon>
        <taxon>Sphingomonadales</taxon>
        <taxon>Sphingomonadaceae</taxon>
        <taxon>Sphingomonas</taxon>
    </lineage>
</organism>
<evidence type="ECO:0000256" key="2">
    <source>
        <dbReference type="ARBA" id="ARBA00022692"/>
    </source>
</evidence>
<keyword evidence="4 6" id="KW-0472">Membrane</keyword>
<evidence type="ECO:0000256" key="4">
    <source>
        <dbReference type="ARBA" id="ARBA00023136"/>
    </source>
</evidence>
<protein>
    <submittedName>
        <fullName evidence="8">TonB family protein</fullName>
    </submittedName>
</protein>
<dbReference type="NCBIfam" id="TIGR01352">
    <property type="entry name" value="tonB_Cterm"/>
    <property type="match status" value="1"/>
</dbReference>
<accession>A0ABT6N760</accession>
<sequence length="190" mass="21403">MRYGDRRQSRPFDAWDPYRDDPAPRPRRRYEPRRLIRIAIPLLIGGAALGRDLWHAFGPDRAPAQQAVSVPEPTAPALTADRSERPDPRTALPRRAQPADNPGDWITPDDYPPSALRENLQGSVAFRFTIKPDGHVRDCTVTHGSGSALLDETACGIFTLHARYWPARDRAGKPISEVQNQTVRWQIPKD</sequence>
<evidence type="ECO:0000313" key="8">
    <source>
        <dbReference type="EMBL" id="MDH7640930.1"/>
    </source>
</evidence>
<evidence type="ECO:0000256" key="3">
    <source>
        <dbReference type="ARBA" id="ARBA00022989"/>
    </source>
</evidence>
<evidence type="ECO:0000256" key="6">
    <source>
        <dbReference type="SAM" id="Phobius"/>
    </source>
</evidence>